<dbReference type="Proteomes" id="UP000024404">
    <property type="component" value="Unassembled WGS sequence"/>
</dbReference>
<organism evidence="1 2">
    <name type="scientific">Onchocerca volvulus</name>
    <dbReference type="NCBI Taxonomy" id="6282"/>
    <lineage>
        <taxon>Eukaryota</taxon>
        <taxon>Metazoa</taxon>
        <taxon>Ecdysozoa</taxon>
        <taxon>Nematoda</taxon>
        <taxon>Chromadorea</taxon>
        <taxon>Rhabditida</taxon>
        <taxon>Spirurina</taxon>
        <taxon>Spiruromorpha</taxon>
        <taxon>Filarioidea</taxon>
        <taxon>Onchocercidae</taxon>
        <taxon>Onchocerca</taxon>
    </lineage>
</organism>
<accession>A0A8R1XWN3</accession>
<evidence type="ECO:0000313" key="1">
    <source>
        <dbReference type="EnsemblMetazoa" id="OVOC5229.1"/>
    </source>
</evidence>
<proteinExistence type="predicted"/>
<sequence length="67" mass="7452">MAIVICAESVPLCMRVTTASPLMVHFSFDMILMVSYLCSVFDAVQNVVDSDMSDDVEHHRMSVLILS</sequence>
<keyword evidence="2" id="KW-1185">Reference proteome</keyword>
<protein>
    <submittedName>
        <fullName evidence="1">Uncharacterized protein</fullName>
    </submittedName>
</protein>
<dbReference type="EnsemblMetazoa" id="OVOC5229.1">
    <property type="protein sequence ID" value="OVOC5229.1"/>
    <property type="gene ID" value="WBGene00242038"/>
</dbReference>
<dbReference type="EMBL" id="CMVM020000150">
    <property type="status" value="NOT_ANNOTATED_CDS"/>
    <property type="molecule type" value="Genomic_DNA"/>
</dbReference>
<reference evidence="1" key="2">
    <citation type="submission" date="2022-06" db="UniProtKB">
        <authorList>
            <consortium name="EnsemblMetazoa"/>
        </authorList>
    </citation>
    <scope>IDENTIFICATION</scope>
</reference>
<dbReference type="AlphaFoldDB" id="A0A8R1XWN3"/>
<reference evidence="2" key="1">
    <citation type="submission" date="2013-10" db="EMBL/GenBank/DDBJ databases">
        <title>Genome sequencing of Onchocerca volvulus.</title>
        <authorList>
            <person name="Cotton J."/>
            <person name="Tsai J."/>
            <person name="Stanley E."/>
            <person name="Tracey A."/>
            <person name="Holroyd N."/>
            <person name="Lustigman S."/>
            <person name="Berriman M."/>
        </authorList>
    </citation>
    <scope>NUCLEOTIDE SEQUENCE</scope>
</reference>
<evidence type="ECO:0000313" key="2">
    <source>
        <dbReference type="Proteomes" id="UP000024404"/>
    </source>
</evidence>
<name>A0A8R1XWN3_ONCVO</name>